<dbReference type="STRING" id="225324.SAMN02745126_02722"/>
<keyword evidence="11" id="KW-0560">Oxidoreductase</keyword>
<dbReference type="GO" id="GO:0102276">
    <property type="term" value="F:2-oxoglutarate oxygenase/decarboxylase (ethylene-forming) activity"/>
    <property type="evidence" value="ECO:0007669"/>
    <property type="project" value="UniProtKB-EC"/>
</dbReference>
<evidence type="ECO:0000256" key="9">
    <source>
        <dbReference type="ARBA" id="ARBA00047725"/>
    </source>
</evidence>
<evidence type="ECO:0000256" key="3">
    <source>
        <dbReference type="ARBA" id="ARBA00012293"/>
    </source>
</evidence>
<sequence length="336" mass="37520">MRDQDVSIPIIDVSPLLQNGPSAAVAEVADQLRLACERIGFFAVVGHGVPSSVKEELSHQAYGFFDLPYAEKMRVKRPAPEQNRGYIATGDETLARLGGRETPPDMKELYAIGPYKWPLDDYHLAPDAYPSFAPNPWPDRPAGLRQAMEAYWDCVERLAGGIAKGFAVALELPPDYFANRIDHNTSQLRLMHYPVPTQAPEPGQLRAGEHTDLGMMTILTADNDRGGLQVKRRGGGWVDAPLLDDAFMVNIGDMMMRWTNDRWVSTPHRVINPPEEAKSTSRRLSIGYFFGPNYDTLLECLPTCQSADQPPRYETLTVHNYRVHRFARTAGQLAAD</sequence>
<dbReference type="PANTHER" id="PTHR47990">
    <property type="entry name" value="2-OXOGLUTARATE (2OG) AND FE(II)-DEPENDENT OXYGENASE SUPERFAMILY PROTEIN-RELATED"/>
    <property type="match status" value="1"/>
</dbReference>
<keyword evidence="11" id="KW-0408">Iron</keyword>
<dbReference type="InterPro" id="IPR050231">
    <property type="entry name" value="Iron_ascorbate_oxido_reductase"/>
</dbReference>
<evidence type="ECO:0000256" key="7">
    <source>
        <dbReference type="ARBA" id="ARBA00031011"/>
    </source>
</evidence>
<feature type="domain" description="Fe2OG dioxygenase" evidence="12">
    <location>
        <begin position="184"/>
        <end position="292"/>
    </location>
</feature>
<reference evidence="14" key="1">
    <citation type="submission" date="2017-02" db="EMBL/GenBank/DDBJ databases">
        <authorList>
            <person name="Varghese N."/>
            <person name="Submissions S."/>
        </authorList>
    </citation>
    <scope>NUCLEOTIDE SEQUENCE [LARGE SCALE GENOMIC DNA]</scope>
    <source>
        <strain evidence="14">ATCC 27094</strain>
    </source>
</reference>
<keyword evidence="14" id="KW-1185">Reference proteome</keyword>
<evidence type="ECO:0000256" key="1">
    <source>
        <dbReference type="ARBA" id="ARBA00001954"/>
    </source>
</evidence>
<dbReference type="AlphaFoldDB" id="A0A1T4PBN6"/>
<dbReference type="InterPro" id="IPR027443">
    <property type="entry name" value="IPNS-like_sf"/>
</dbReference>
<proteinExistence type="inferred from homology"/>
<dbReference type="GO" id="GO:0046872">
    <property type="term" value="F:metal ion binding"/>
    <property type="evidence" value="ECO:0007669"/>
    <property type="project" value="UniProtKB-KW"/>
</dbReference>
<evidence type="ECO:0000259" key="12">
    <source>
        <dbReference type="PROSITE" id="PS51471"/>
    </source>
</evidence>
<dbReference type="OrthoDB" id="21825at2"/>
<comment type="catalytic activity">
    <reaction evidence="9">
        <text>2-oxoglutarate + O2 + 2 H(+) = ethene + 3 CO2 + H2O</text>
        <dbReference type="Rhea" id="RHEA:31523"/>
        <dbReference type="ChEBI" id="CHEBI:15377"/>
        <dbReference type="ChEBI" id="CHEBI:15378"/>
        <dbReference type="ChEBI" id="CHEBI:15379"/>
        <dbReference type="ChEBI" id="CHEBI:16526"/>
        <dbReference type="ChEBI" id="CHEBI:16810"/>
        <dbReference type="ChEBI" id="CHEBI:18153"/>
        <dbReference type="EC" id="1.13.12.19"/>
    </reaction>
</comment>
<dbReference type="InterPro" id="IPR005123">
    <property type="entry name" value="Oxoglu/Fe-dep_dioxygenase_dom"/>
</dbReference>
<gene>
    <name evidence="13" type="ORF">SAMN02745126_02722</name>
</gene>
<dbReference type="SUPFAM" id="SSF51197">
    <property type="entry name" value="Clavaminate synthase-like"/>
    <property type="match status" value="1"/>
</dbReference>
<protein>
    <recommendedName>
        <fullName evidence="5">2-oxoglutarate-dependent ethylene/succinate-forming enzyme</fullName>
        <ecNumber evidence="4">1.13.12.19</ecNumber>
        <ecNumber evidence="3">1.14.20.7</ecNumber>
    </recommendedName>
    <alternativeName>
        <fullName evidence="7">2-oxoglutarate dioxygenase (ethylene-forming)</fullName>
    </alternativeName>
    <alternativeName>
        <fullName evidence="8">2-oxoglutarate/L-arginine monooxygenase/decarboxylase (succinate-forming)</fullName>
    </alternativeName>
</protein>
<dbReference type="PROSITE" id="PS51471">
    <property type="entry name" value="FE2OG_OXY"/>
    <property type="match status" value="1"/>
</dbReference>
<dbReference type="Gene3D" id="2.60.120.330">
    <property type="entry name" value="B-lactam Antibiotic, Isopenicillin N Synthase, Chain"/>
    <property type="match status" value="1"/>
</dbReference>
<evidence type="ECO:0000256" key="8">
    <source>
        <dbReference type="ARBA" id="ARBA00031282"/>
    </source>
</evidence>
<comment type="pathway">
    <text evidence="2">Alkene biosynthesis; ethylene biosynthesis via 2-oxoglutarate.</text>
</comment>
<evidence type="ECO:0000313" key="13">
    <source>
        <dbReference type="EMBL" id="SJZ88922.1"/>
    </source>
</evidence>
<organism evidence="13 14">
    <name type="scientific">Enhydrobacter aerosaccus</name>
    <dbReference type="NCBI Taxonomy" id="225324"/>
    <lineage>
        <taxon>Bacteria</taxon>
        <taxon>Pseudomonadati</taxon>
        <taxon>Pseudomonadota</taxon>
        <taxon>Alphaproteobacteria</taxon>
        <taxon>Hyphomicrobiales</taxon>
        <taxon>Enhydrobacter</taxon>
    </lineage>
</organism>
<dbReference type="GO" id="GO:0009693">
    <property type="term" value="P:ethylene biosynthetic process"/>
    <property type="evidence" value="ECO:0007669"/>
    <property type="project" value="UniProtKB-KW"/>
</dbReference>
<evidence type="ECO:0000256" key="11">
    <source>
        <dbReference type="RuleBase" id="RU003682"/>
    </source>
</evidence>
<dbReference type="Pfam" id="PF03171">
    <property type="entry name" value="2OG-FeII_Oxy"/>
    <property type="match status" value="1"/>
</dbReference>
<evidence type="ECO:0000256" key="2">
    <source>
        <dbReference type="ARBA" id="ARBA00004767"/>
    </source>
</evidence>
<dbReference type="EMBL" id="FUWJ01000002">
    <property type="protein sequence ID" value="SJZ88922.1"/>
    <property type="molecule type" value="Genomic_DNA"/>
</dbReference>
<evidence type="ECO:0000313" key="14">
    <source>
        <dbReference type="Proteomes" id="UP000190092"/>
    </source>
</evidence>
<evidence type="ECO:0000256" key="10">
    <source>
        <dbReference type="ARBA" id="ARBA00049359"/>
    </source>
</evidence>
<comment type="similarity">
    <text evidence="11">Belongs to the iron/ascorbate-dependent oxidoreductase family.</text>
</comment>
<keyword evidence="11" id="KW-0479">Metal-binding</keyword>
<dbReference type="InterPro" id="IPR044861">
    <property type="entry name" value="IPNS-like_FE2OG_OXY"/>
</dbReference>
<dbReference type="PRINTS" id="PR00682">
    <property type="entry name" value="IPNSYNTHASE"/>
</dbReference>
<dbReference type="EC" id="1.13.12.19" evidence="4"/>
<name>A0A1T4PBN6_9HYPH</name>
<dbReference type="Proteomes" id="UP000190092">
    <property type="component" value="Unassembled WGS sequence"/>
</dbReference>
<accession>A0A1T4PBN6</accession>
<evidence type="ECO:0000256" key="6">
    <source>
        <dbReference type="ARBA" id="ARBA00022666"/>
    </source>
</evidence>
<comment type="cofactor">
    <cofactor evidence="1">
        <name>Fe(2+)</name>
        <dbReference type="ChEBI" id="CHEBI:29033"/>
    </cofactor>
</comment>
<dbReference type="Pfam" id="PF14226">
    <property type="entry name" value="DIOX_N"/>
    <property type="match status" value="1"/>
</dbReference>
<keyword evidence="6" id="KW-0266">Ethylene biosynthesis</keyword>
<evidence type="ECO:0000256" key="4">
    <source>
        <dbReference type="ARBA" id="ARBA00012531"/>
    </source>
</evidence>
<evidence type="ECO:0000256" key="5">
    <source>
        <dbReference type="ARBA" id="ARBA00019045"/>
    </source>
</evidence>
<dbReference type="RefSeq" id="WP_085934370.1">
    <property type="nucleotide sequence ID" value="NZ_FUWJ01000002.1"/>
</dbReference>
<dbReference type="EC" id="1.14.20.7" evidence="3"/>
<dbReference type="InterPro" id="IPR026992">
    <property type="entry name" value="DIOX_N"/>
</dbReference>
<comment type="catalytic activity">
    <reaction evidence="10">
        <text>L-arginine + 2-oxoglutarate + O2 = guanidine + L-glutamate 5-semialdehyde + succinate + CO2</text>
        <dbReference type="Rhea" id="RHEA:31535"/>
        <dbReference type="ChEBI" id="CHEBI:15379"/>
        <dbReference type="ChEBI" id="CHEBI:16526"/>
        <dbReference type="ChEBI" id="CHEBI:16810"/>
        <dbReference type="ChEBI" id="CHEBI:30031"/>
        <dbReference type="ChEBI" id="CHEBI:30087"/>
        <dbReference type="ChEBI" id="CHEBI:32682"/>
        <dbReference type="ChEBI" id="CHEBI:58066"/>
        <dbReference type="EC" id="1.14.20.7"/>
    </reaction>
</comment>